<evidence type="ECO:0000313" key="5">
    <source>
        <dbReference type="EMBL" id="OWK42354.1"/>
    </source>
</evidence>
<dbReference type="CDD" id="cd20305">
    <property type="entry name" value="cupin_OxDC_C"/>
    <property type="match status" value="1"/>
</dbReference>
<dbReference type="Pfam" id="PF00190">
    <property type="entry name" value="Cupin_1"/>
    <property type="match status" value="2"/>
</dbReference>
<gene>
    <name evidence="5" type="ORF">FRUB_04432</name>
</gene>
<feature type="binding site" evidence="2">
    <location>
        <position position="149"/>
    </location>
    <ligand>
        <name>Mn(2+)</name>
        <dbReference type="ChEBI" id="CHEBI:29035"/>
        <label>1</label>
    </ligand>
</feature>
<dbReference type="Gene3D" id="2.60.120.10">
    <property type="entry name" value="Jelly Rolls"/>
    <property type="match status" value="2"/>
</dbReference>
<sequence>MSDLQRRDFLTRAAAFAAAATATATLTAAGRASAGDPTFMNNVPDQLLSGKELPTFKYALEQSEGKVIGKSSGKEATVLQLPISKGIAGVSMTLEPGAMRELHWHATAAEWAFVLEGNVRTTVIDGQGRAETNDFEPGDVWYFPRGHGHMLEALGNKRAHFILIFDNGYFSEFGTFSITDWIGHTPKALLAKNFGVPESAFDDFPKDEVYFARGPIPPEKISTPLQGFKLPPLTHKYQMLSQEPHGVFKGGREWRVDSTKFPISKTVTGVILDLDPGALRELHWHPNADEWQYVIEGEISVTMFGSHGRYRTETMEKGDVGYIPQGYGHSVENVGKKPCRVLIGFNSGTYEAIDLSTWIAGNPLDVLTTNFSKPAALFEKFPHKDVFIADKDGHTK</sequence>
<keyword evidence="1 2" id="KW-0479">Metal-binding</keyword>
<feature type="binding site" evidence="2">
    <location>
        <position position="110"/>
    </location>
    <ligand>
        <name>Mn(2+)</name>
        <dbReference type="ChEBI" id="CHEBI:29035"/>
        <label>1</label>
    </ligand>
</feature>
<feature type="binding site" evidence="2">
    <location>
        <position position="105"/>
    </location>
    <ligand>
        <name>Mn(2+)</name>
        <dbReference type="ChEBI" id="CHEBI:29035"/>
        <label>1</label>
    </ligand>
</feature>
<feature type="binding site" evidence="2">
    <location>
        <position position="103"/>
    </location>
    <ligand>
        <name>Mn(2+)</name>
        <dbReference type="ChEBI" id="CHEBI:29035"/>
        <label>1</label>
    </ligand>
</feature>
<feature type="signal peptide" evidence="3">
    <location>
        <begin position="1"/>
        <end position="34"/>
    </location>
</feature>
<feature type="domain" description="Cupin type-1" evidence="4">
    <location>
        <begin position="66"/>
        <end position="202"/>
    </location>
</feature>
<feature type="binding site" evidence="2">
    <location>
        <position position="290"/>
    </location>
    <ligand>
        <name>Mn(2+)</name>
        <dbReference type="ChEBI" id="CHEBI:29035"/>
        <label>2</label>
    </ligand>
</feature>
<feature type="binding site" evidence="2">
    <location>
        <position position="283"/>
    </location>
    <ligand>
        <name>Mn(2+)</name>
        <dbReference type="ChEBI" id="CHEBI:29035"/>
        <label>2</label>
    </ligand>
</feature>
<evidence type="ECO:0000256" key="3">
    <source>
        <dbReference type="SAM" id="SignalP"/>
    </source>
</evidence>
<accession>A0A225DRY2</accession>
<dbReference type="CDD" id="cd20304">
    <property type="entry name" value="cupin_OxDC_N"/>
    <property type="match status" value="1"/>
</dbReference>
<evidence type="ECO:0000256" key="1">
    <source>
        <dbReference type="ARBA" id="ARBA00022723"/>
    </source>
</evidence>
<dbReference type="PANTHER" id="PTHR35848:SF9">
    <property type="entry name" value="SLL1358 PROTEIN"/>
    <property type="match status" value="1"/>
</dbReference>
<keyword evidence="2" id="KW-0464">Manganese</keyword>
<dbReference type="InterPro" id="IPR051610">
    <property type="entry name" value="GPI/OXD"/>
</dbReference>
<dbReference type="PANTHER" id="PTHR35848">
    <property type="entry name" value="OXALATE-BINDING PROTEIN"/>
    <property type="match status" value="1"/>
</dbReference>
<dbReference type="NCBIfam" id="TIGR03404">
    <property type="entry name" value="bicupin_oxalic"/>
    <property type="match status" value="1"/>
</dbReference>
<reference evidence="6" key="1">
    <citation type="submission" date="2017-06" db="EMBL/GenBank/DDBJ databases">
        <title>Genome analysis of Fimbriiglobus ruber SP5, the first member of the order Planctomycetales with confirmed chitinolytic capability.</title>
        <authorList>
            <person name="Ravin N.V."/>
            <person name="Rakitin A.L."/>
            <person name="Ivanova A.A."/>
            <person name="Beletsky A.V."/>
            <person name="Kulichevskaya I.S."/>
            <person name="Mardanov A.V."/>
            <person name="Dedysh S.N."/>
        </authorList>
    </citation>
    <scope>NUCLEOTIDE SEQUENCE [LARGE SCALE GENOMIC DNA]</scope>
    <source>
        <strain evidence="6">SP5</strain>
    </source>
</reference>
<dbReference type="InterPro" id="IPR017774">
    <property type="entry name" value="Bicupin_oxalate_deCO2ase/Oxase"/>
</dbReference>
<dbReference type="SUPFAM" id="SSF51182">
    <property type="entry name" value="RmlC-like cupins"/>
    <property type="match status" value="1"/>
</dbReference>
<dbReference type="Proteomes" id="UP000214646">
    <property type="component" value="Unassembled WGS sequence"/>
</dbReference>
<dbReference type="RefSeq" id="WP_088255525.1">
    <property type="nucleotide sequence ID" value="NZ_NIDE01000005.1"/>
</dbReference>
<dbReference type="OrthoDB" id="9797047at2"/>
<dbReference type="SMART" id="SM00835">
    <property type="entry name" value="Cupin_1"/>
    <property type="match status" value="2"/>
</dbReference>
<dbReference type="InterPro" id="IPR006311">
    <property type="entry name" value="TAT_signal"/>
</dbReference>
<feature type="chain" id="PRO_5012646411" evidence="3">
    <location>
        <begin position="35"/>
        <end position="396"/>
    </location>
</feature>
<protein>
    <submittedName>
        <fullName evidence="5">Oxalate decarboxylase</fullName>
    </submittedName>
</protein>
<dbReference type="PROSITE" id="PS51318">
    <property type="entry name" value="TAT"/>
    <property type="match status" value="1"/>
</dbReference>
<evidence type="ECO:0000313" key="6">
    <source>
        <dbReference type="Proteomes" id="UP000214646"/>
    </source>
</evidence>
<dbReference type="InterPro" id="IPR006045">
    <property type="entry name" value="Cupin_1"/>
</dbReference>
<name>A0A225DRY2_9BACT</name>
<dbReference type="GO" id="GO:0033609">
    <property type="term" value="P:oxalate metabolic process"/>
    <property type="evidence" value="ECO:0007669"/>
    <property type="project" value="InterPro"/>
</dbReference>
<proteinExistence type="predicted"/>
<keyword evidence="3" id="KW-0732">Signal</keyword>
<dbReference type="InterPro" id="IPR014710">
    <property type="entry name" value="RmlC-like_jellyroll"/>
</dbReference>
<feature type="domain" description="Cupin type-1" evidence="4">
    <location>
        <begin position="237"/>
        <end position="379"/>
    </location>
</feature>
<organism evidence="5 6">
    <name type="scientific">Fimbriiglobus ruber</name>
    <dbReference type="NCBI Taxonomy" id="1908690"/>
    <lineage>
        <taxon>Bacteria</taxon>
        <taxon>Pseudomonadati</taxon>
        <taxon>Planctomycetota</taxon>
        <taxon>Planctomycetia</taxon>
        <taxon>Gemmatales</taxon>
        <taxon>Gemmataceae</taxon>
        <taxon>Fimbriiglobus</taxon>
    </lineage>
</organism>
<feature type="binding site" evidence="2">
    <location>
        <position position="285"/>
    </location>
    <ligand>
        <name>Mn(2+)</name>
        <dbReference type="ChEBI" id="CHEBI:29035"/>
        <label>2</label>
    </ligand>
</feature>
<dbReference type="AlphaFoldDB" id="A0A225DRY2"/>
<dbReference type="InterPro" id="IPR011051">
    <property type="entry name" value="RmlC_Cupin_sf"/>
</dbReference>
<keyword evidence="6" id="KW-1185">Reference proteome</keyword>
<evidence type="ECO:0000259" key="4">
    <source>
        <dbReference type="SMART" id="SM00835"/>
    </source>
</evidence>
<comment type="caution">
    <text evidence="5">The sequence shown here is derived from an EMBL/GenBank/DDBJ whole genome shotgun (WGS) entry which is preliminary data.</text>
</comment>
<dbReference type="GO" id="GO:0046872">
    <property type="term" value="F:metal ion binding"/>
    <property type="evidence" value="ECO:0007669"/>
    <property type="project" value="UniProtKB-KW"/>
</dbReference>
<dbReference type="EMBL" id="NIDE01000005">
    <property type="protein sequence ID" value="OWK42354.1"/>
    <property type="molecule type" value="Genomic_DNA"/>
</dbReference>
<feature type="binding site" evidence="2">
    <location>
        <position position="329"/>
    </location>
    <ligand>
        <name>Mn(2+)</name>
        <dbReference type="ChEBI" id="CHEBI:29035"/>
        <label>2</label>
    </ligand>
</feature>
<evidence type="ECO:0000256" key="2">
    <source>
        <dbReference type="PIRSR" id="PIRSR617774-2"/>
    </source>
</evidence>
<comment type="cofactor">
    <cofactor evidence="2">
        <name>Mn(2+)</name>
        <dbReference type="ChEBI" id="CHEBI:29035"/>
    </cofactor>
    <text evidence="2">Binds 2 manganese ions per subunit.</text>
</comment>